<organism evidence="7 11">
    <name type="scientific">Paenirhodobacter populi</name>
    <dbReference type="NCBI Taxonomy" id="2306993"/>
    <lineage>
        <taxon>Bacteria</taxon>
        <taxon>Pseudomonadati</taxon>
        <taxon>Pseudomonadota</taxon>
        <taxon>Alphaproteobacteria</taxon>
        <taxon>Rhodobacterales</taxon>
        <taxon>Rhodobacter group</taxon>
        <taxon>Paenirhodobacter</taxon>
    </lineage>
</organism>
<dbReference type="InterPro" id="IPR000760">
    <property type="entry name" value="Inositol_monophosphatase-like"/>
</dbReference>
<dbReference type="GO" id="GO:0007165">
    <property type="term" value="P:signal transduction"/>
    <property type="evidence" value="ECO:0007669"/>
    <property type="project" value="TreeGrafter"/>
</dbReference>
<evidence type="ECO:0000313" key="11">
    <source>
        <dbReference type="Proteomes" id="UP000284476"/>
    </source>
</evidence>
<dbReference type="EMBL" id="SAUY01000001">
    <property type="protein sequence ID" value="RWR35071.1"/>
    <property type="molecule type" value="Genomic_DNA"/>
</dbReference>
<feature type="binding site" evidence="5">
    <location>
        <position position="101"/>
    </location>
    <ligand>
        <name>Mg(2+)</name>
        <dbReference type="ChEBI" id="CHEBI:18420"/>
        <label>1</label>
        <note>catalytic</note>
    </ligand>
</feature>
<keyword evidence="4 5" id="KW-0460">Magnesium</keyword>
<accession>A0A443J3B2</accession>
<evidence type="ECO:0000256" key="3">
    <source>
        <dbReference type="ARBA" id="ARBA00022801"/>
    </source>
</evidence>
<dbReference type="InterPro" id="IPR020583">
    <property type="entry name" value="Inositol_monoP_metal-BS"/>
</dbReference>
<dbReference type="Gene3D" id="3.30.540.10">
    <property type="entry name" value="Fructose-1,6-Bisphosphatase, subunit A, domain 1"/>
    <property type="match status" value="1"/>
</dbReference>
<reference evidence="10 11" key="2">
    <citation type="submission" date="2019-01" db="EMBL/GenBank/DDBJ databases">
        <authorList>
            <person name="Li Y."/>
        </authorList>
    </citation>
    <scope>NUCLEOTIDE SEQUENCE [LARGE SCALE GENOMIC DNA]</scope>
    <source>
        <strain evidence="9 10">07D10-4-3</strain>
        <strain evidence="6 13">2D-5</strain>
        <strain evidence="8 12">D19-10-3-21</strain>
        <strain evidence="7 11">SK2B-1</strain>
    </source>
</reference>
<name>A0A443JTM1_9RHOB</name>
<protein>
    <submittedName>
        <fullName evidence="7">3'(2'),5'-bisphosphate nucleotidase CysQ</fullName>
    </submittedName>
</protein>
<comment type="caution">
    <text evidence="7">The sequence shown here is derived from an EMBL/GenBank/DDBJ whole genome shotgun (WGS) entry which is preliminary data.</text>
</comment>
<evidence type="ECO:0000313" key="8">
    <source>
        <dbReference type="EMBL" id="RWR32610.1"/>
    </source>
</evidence>
<evidence type="ECO:0000256" key="5">
    <source>
        <dbReference type="PIRSR" id="PIRSR600760-2"/>
    </source>
</evidence>
<evidence type="ECO:0000313" key="10">
    <source>
        <dbReference type="Proteomes" id="UP000284451"/>
    </source>
</evidence>
<dbReference type="SUPFAM" id="SSF56655">
    <property type="entry name" value="Carbohydrate phosphatase"/>
    <property type="match status" value="1"/>
</dbReference>
<dbReference type="EMBL" id="SAUZ01000002">
    <property type="protein sequence ID" value="RWR23868.1"/>
    <property type="molecule type" value="Genomic_DNA"/>
</dbReference>
<comment type="cofactor">
    <cofactor evidence="5">
        <name>Mg(2+)</name>
        <dbReference type="ChEBI" id="CHEBI:18420"/>
    </cofactor>
</comment>
<evidence type="ECO:0000313" key="12">
    <source>
        <dbReference type="Proteomes" id="UP000285295"/>
    </source>
</evidence>
<feature type="binding site" evidence="5">
    <location>
        <position position="103"/>
    </location>
    <ligand>
        <name>Mg(2+)</name>
        <dbReference type="ChEBI" id="CHEBI:18420"/>
        <label>1</label>
        <note>catalytic</note>
    </ligand>
</feature>
<accession>A0A443KIP0</accession>
<dbReference type="GO" id="GO:0008934">
    <property type="term" value="F:inositol monophosphate 1-phosphatase activity"/>
    <property type="evidence" value="ECO:0007669"/>
    <property type="project" value="TreeGrafter"/>
</dbReference>
<dbReference type="AlphaFoldDB" id="A0A443JTM1"/>
<dbReference type="Proteomes" id="UP000284476">
    <property type="component" value="Unassembled WGS sequence"/>
</dbReference>
<dbReference type="EMBL" id="SAUX01000001">
    <property type="protein sequence ID" value="RWR32610.1"/>
    <property type="molecule type" value="Genomic_DNA"/>
</dbReference>
<comment type="similarity">
    <text evidence="1">Belongs to the inositol monophosphatase superfamily.</text>
</comment>
<dbReference type="Pfam" id="PF00459">
    <property type="entry name" value="Inositol_P"/>
    <property type="match status" value="1"/>
</dbReference>
<evidence type="ECO:0000313" key="7">
    <source>
        <dbReference type="EMBL" id="RWR23868.1"/>
    </source>
</evidence>
<evidence type="ECO:0000313" key="13">
    <source>
        <dbReference type="Proteomes" id="UP000285710"/>
    </source>
</evidence>
<evidence type="ECO:0000313" key="6">
    <source>
        <dbReference type="EMBL" id="RWR14930.1"/>
    </source>
</evidence>
<dbReference type="EMBL" id="SAUW01000002">
    <property type="protein sequence ID" value="RWR14930.1"/>
    <property type="molecule type" value="Genomic_DNA"/>
</dbReference>
<evidence type="ECO:0000256" key="1">
    <source>
        <dbReference type="ARBA" id="ARBA00009759"/>
    </source>
</evidence>
<feature type="binding site" evidence="5">
    <location>
        <position position="104"/>
    </location>
    <ligand>
        <name>Mg(2+)</name>
        <dbReference type="ChEBI" id="CHEBI:18420"/>
        <label>1</label>
        <note>catalytic</note>
    </ligand>
</feature>
<keyword evidence="13" id="KW-1185">Reference proteome</keyword>
<reference evidence="10 11" key="1">
    <citation type="submission" date="2019-01" db="EMBL/GenBank/DDBJ databases">
        <title>Sinorhodobacter populi sp. nov. isolated from the symptomatic bark tissue of Populus euramericana canker.</title>
        <authorList>
            <person name="Xu G."/>
        </authorList>
    </citation>
    <scope>NUCLEOTIDE SEQUENCE [LARGE SCALE GENOMIC DNA]</scope>
    <source>
        <strain evidence="9 10">07D10-4-3</strain>
        <strain evidence="6 13">2D-5</strain>
        <strain evidence="8 12">D19-10-3-21</strain>
        <strain evidence="7 11">SK2B-1</strain>
    </source>
</reference>
<accession>A0A443KQ11</accession>
<dbReference type="Gene3D" id="3.40.190.80">
    <property type="match status" value="1"/>
</dbReference>
<keyword evidence="3" id="KW-0378">Hydrolase</keyword>
<dbReference type="Proteomes" id="UP000285295">
    <property type="component" value="Unassembled WGS sequence"/>
</dbReference>
<proteinExistence type="inferred from homology"/>
<accession>A0A443JTM1</accession>
<evidence type="ECO:0000313" key="9">
    <source>
        <dbReference type="EMBL" id="RWR35071.1"/>
    </source>
</evidence>
<dbReference type="PANTHER" id="PTHR20854:SF4">
    <property type="entry name" value="INOSITOL-1-MONOPHOSPHATASE-RELATED"/>
    <property type="match status" value="1"/>
</dbReference>
<dbReference type="GO" id="GO:0006020">
    <property type="term" value="P:inositol metabolic process"/>
    <property type="evidence" value="ECO:0007669"/>
    <property type="project" value="TreeGrafter"/>
</dbReference>
<dbReference type="PANTHER" id="PTHR20854">
    <property type="entry name" value="INOSITOL MONOPHOSPHATASE"/>
    <property type="match status" value="1"/>
</dbReference>
<dbReference type="Proteomes" id="UP000285710">
    <property type="component" value="Unassembled WGS sequence"/>
</dbReference>
<evidence type="ECO:0000256" key="4">
    <source>
        <dbReference type="ARBA" id="ARBA00022842"/>
    </source>
</evidence>
<feature type="binding site" evidence="5">
    <location>
        <position position="83"/>
    </location>
    <ligand>
        <name>Mg(2+)</name>
        <dbReference type="ChEBI" id="CHEBI:18420"/>
        <label>1</label>
        <note>catalytic</note>
    </ligand>
</feature>
<sequence>MSSRRFCWKGSPLPANDYLEELALLSEAAEAAGEVALRYWKHAPSAWEKADGAGPVSVADLAVNDLLESRLRGARPDYGWLSEESVDDPARLSAKRIFIIDPIDGTRAFLNDEGSFSHALAVAENGHVIAAVVYLPVMNLNYTAVADGHSLLNGRPIHPSQTTQIDGSTVLTSRLSDDPRQWEGEIPDYRRSFRPSLAYRLCLVAEGRFDATISLRGAWEWDIAAASLIAERAGVLATDRKGKPLHFNTPSAQMNGLVVAPPVLHAEYIRRIRPLPLP</sequence>
<dbReference type="CDD" id="cd01638">
    <property type="entry name" value="CysQ"/>
    <property type="match status" value="1"/>
</dbReference>
<dbReference type="GO" id="GO:0046872">
    <property type="term" value="F:metal ion binding"/>
    <property type="evidence" value="ECO:0007669"/>
    <property type="project" value="UniProtKB-KW"/>
</dbReference>
<keyword evidence="2 5" id="KW-0479">Metal-binding</keyword>
<dbReference type="OrthoDB" id="9785695at2"/>
<dbReference type="PRINTS" id="PR00377">
    <property type="entry name" value="IMPHPHTASES"/>
</dbReference>
<feature type="binding site" evidence="5">
    <location>
        <position position="222"/>
    </location>
    <ligand>
        <name>Mg(2+)</name>
        <dbReference type="ChEBI" id="CHEBI:18420"/>
        <label>1</label>
        <note>catalytic</note>
    </ligand>
</feature>
<evidence type="ECO:0000256" key="2">
    <source>
        <dbReference type="ARBA" id="ARBA00022723"/>
    </source>
</evidence>
<dbReference type="PROSITE" id="PS00629">
    <property type="entry name" value="IMP_1"/>
    <property type="match status" value="1"/>
</dbReference>
<dbReference type="Proteomes" id="UP000284451">
    <property type="component" value="Unassembled WGS sequence"/>
</dbReference>
<gene>
    <name evidence="9" type="ORF">D2T29_00940</name>
    <name evidence="7" type="ORF">D2T30_01765</name>
    <name evidence="8" type="ORF">D2T31_01125</name>
    <name evidence="6" type="ORF">D2T33_02990</name>
</gene>